<dbReference type="FunFam" id="3.40.50.2000:FF:000072">
    <property type="entry name" value="Glycosyl transferase"/>
    <property type="match status" value="1"/>
</dbReference>
<proteinExistence type="inferred from homology"/>
<accession>A0A2S6HY15</accession>
<gene>
    <name evidence="4" type="ORF">BXY41_10179</name>
</gene>
<sequence length="391" mass="44720">MNILFVNANLYGHINPTLGLVKKLTEKGHKVDYFCSVEFSEQVKKSGADWIDFGSGLSLFFKNYRPTDRHPFYMLMEYILLYDEVMLPQILDILKERNYDLIFCDSIFGGGCFLKQLTHTPVICSHSSFAMSHAPVPPRMLVPGTHPQLDYCYQILNRIFTCYKIEEPTLEEVFISKADHNIVYTTREFNGDDAVTEPQYLFAGPSMERTKNTESVDLSGIENRKLLYISLGSLNTDFMDFYKMCICAFENTDYYVCMSIGTKCNVNQLGELPDNFLVKNVFPQLEILDKADAFITHAGFNSVNEALYFGVPMLAIPLVNDQHMTAKRLVSMNLGLSDNMKELSAEKLKGQIQQLLSDDTIKENCLRISHEMRSCSNWDLTVEKLESYVNK</sequence>
<dbReference type="PANTHER" id="PTHR48043">
    <property type="entry name" value="EG:EG0003.4 PROTEIN-RELATED"/>
    <property type="match status" value="1"/>
</dbReference>
<reference evidence="4 5" key="1">
    <citation type="submission" date="2018-02" db="EMBL/GenBank/DDBJ databases">
        <title>Genomic Encyclopedia of Archaeal and Bacterial Type Strains, Phase II (KMG-II): from individual species to whole genera.</title>
        <authorList>
            <person name="Goeker M."/>
        </authorList>
    </citation>
    <scope>NUCLEOTIDE SEQUENCE [LARGE SCALE GENOMIC DNA]</scope>
    <source>
        <strain evidence="4 5">DSM 3808</strain>
    </source>
</reference>
<evidence type="ECO:0000313" key="4">
    <source>
        <dbReference type="EMBL" id="PPK83022.1"/>
    </source>
</evidence>
<dbReference type="Proteomes" id="UP000237749">
    <property type="component" value="Unassembled WGS sequence"/>
</dbReference>
<dbReference type="InterPro" id="IPR050271">
    <property type="entry name" value="UDP-glycosyltransferase"/>
</dbReference>
<organism evidence="4 5">
    <name type="scientific">Lacrimispora xylanisolvens</name>
    <dbReference type="NCBI Taxonomy" id="384636"/>
    <lineage>
        <taxon>Bacteria</taxon>
        <taxon>Bacillati</taxon>
        <taxon>Bacillota</taxon>
        <taxon>Clostridia</taxon>
        <taxon>Lachnospirales</taxon>
        <taxon>Lachnospiraceae</taxon>
        <taxon>Lacrimispora</taxon>
    </lineage>
</organism>
<evidence type="ECO:0000313" key="5">
    <source>
        <dbReference type="Proteomes" id="UP000237749"/>
    </source>
</evidence>
<dbReference type="EMBL" id="PTJA01000001">
    <property type="protein sequence ID" value="PPK83022.1"/>
    <property type="molecule type" value="Genomic_DNA"/>
</dbReference>
<dbReference type="OrthoDB" id="9805366at2"/>
<dbReference type="CDD" id="cd03784">
    <property type="entry name" value="GT1_Gtf-like"/>
    <property type="match status" value="1"/>
</dbReference>
<keyword evidence="5" id="KW-1185">Reference proteome</keyword>
<comment type="caution">
    <text evidence="4">The sequence shown here is derived from an EMBL/GenBank/DDBJ whole genome shotgun (WGS) entry which is preliminary data.</text>
</comment>
<dbReference type="NCBIfam" id="TIGR01426">
    <property type="entry name" value="MGT"/>
    <property type="match status" value="1"/>
</dbReference>
<evidence type="ECO:0000256" key="2">
    <source>
        <dbReference type="ARBA" id="ARBA00022676"/>
    </source>
</evidence>
<dbReference type="GO" id="GO:0016758">
    <property type="term" value="F:hexosyltransferase activity"/>
    <property type="evidence" value="ECO:0007669"/>
    <property type="project" value="InterPro"/>
</dbReference>
<keyword evidence="2" id="KW-0328">Glycosyltransferase</keyword>
<protein>
    <submittedName>
        <fullName evidence="4">MGT family glycosyltransferase</fullName>
    </submittedName>
</protein>
<name>A0A2S6HY15_9FIRM</name>
<dbReference type="Gene3D" id="3.40.50.2000">
    <property type="entry name" value="Glycogen Phosphorylase B"/>
    <property type="match status" value="2"/>
</dbReference>
<dbReference type="GO" id="GO:0008194">
    <property type="term" value="F:UDP-glycosyltransferase activity"/>
    <property type="evidence" value="ECO:0007669"/>
    <property type="project" value="InterPro"/>
</dbReference>
<evidence type="ECO:0000256" key="3">
    <source>
        <dbReference type="ARBA" id="ARBA00022679"/>
    </source>
</evidence>
<comment type="similarity">
    <text evidence="1">Belongs to the UDP-glycosyltransferase family.</text>
</comment>
<dbReference type="InterPro" id="IPR006326">
    <property type="entry name" value="UDPGT_MGT-like"/>
</dbReference>
<keyword evidence="3 4" id="KW-0808">Transferase</keyword>
<dbReference type="InterPro" id="IPR002213">
    <property type="entry name" value="UDP_glucos_trans"/>
</dbReference>
<dbReference type="Pfam" id="PF00201">
    <property type="entry name" value="UDPGT"/>
    <property type="match status" value="1"/>
</dbReference>
<dbReference type="AlphaFoldDB" id="A0A2S6HY15"/>
<dbReference type="RefSeq" id="WP_104433445.1">
    <property type="nucleotide sequence ID" value="NZ_PTJA01000001.1"/>
</dbReference>
<dbReference type="PANTHER" id="PTHR48043:SF145">
    <property type="entry name" value="FI06409P-RELATED"/>
    <property type="match status" value="1"/>
</dbReference>
<dbReference type="SUPFAM" id="SSF53756">
    <property type="entry name" value="UDP-Glycosyltransferase/glycogen phosphorylase"/>
    <property type="match status" value="1"/>
</dbReference>
<evidence type="ECO:0000256" key="1">
    <source>
        <dbReference type="ARBA" id="ARBA00009995"/>
    </source>
</evidence>